<feature type="chain" id="PRO_5045620224" description="S-layer protein C-terminal domain-containing protein" evidence="1">
    <location>
        <begin position="27"/>
        <end position="512"/>
    </location>
</feature>
<evidence type="ECO:0000256" key="1">
    <source>
        <dbReference type="SAM" id="SignalP"/>
    </source>
</evidence>
<dbReference type="RefSeq" id="WP_220220561.1">
    <property type="nucleotide sequence ID" value="NZ_CP048268.1"/>
</dbReference>
<dbReference type="Proteomes" id="UP000826550">
    <property type="component" value="Chromosome"/>
</dbReference>
<dbReference type="EMBL" id="CP048268">
    <property type="protein sequence ID" value="QYN52066.1"/>
    <property type="molecule type" value="Genomic_DNA"/>
</dbReference>
<reference evidence="3 4" key="1">
    <citation type="submission" date="2020-01" db="EMBL/GenBank/DDBJ databases">
        <title>Vast differences in strain-level diversity in the gut microbiota of two closely related honey bee species.</title>
        <authorList>
            <person name="Ellegaard K.M."/>
            <person name="Suenami S."/>
            <person name="Miyazaki R."/>
            <person name="Engel P."/>
        </authorList>
    </citation>
    <scope>NUCLEOTIDE SEQUENCE [LARGE SCALE GENOMIC DNA]</scope>
    <source>
        <strain evidence="3 4">ESL0416</strain>
    </source>
</reference>
<protein>
    <recommendedName>
        <fullName evidence="2">S-layer protein C-terminal domain-containing protein</fullName>
    </recommendedName>
</protein>
<gene>
    <name evidence="3" type="ORF">GYM71_00900</name>
</gene>
<sequence length="512" mass="57442">MKLTKKIRIGLTATVLAITPLSTVLAQVQPVLAAKKSVKKAKGTVQLLEDDYVYNQFGNKIKIKQDPTSKAYLIPADFRVDKKGFAMTDVNSVRDTGENYGTYPYYGTKKINGRTYYQLANNYYLDAAVVINQNGKNTKKNKLILNHNSFVYNKNGHATGKKLFKKDIVSYQGKIKSATEAPTYFFYEDDSARHLKIEYLPTAKIKGKNFYSLGQGHYIKAANVGYIDGHAQRYNGVATATVLTKSSTTTVNYSSIKRTLKKGQKIKVDLAVIPYANDGFEGYIFRLHDHPDEYIDQNNVSLKVNLPIVNYEDLTYTFVQPLSGDTVQLYDTTGKSIGKSIKKQKYRDLTVDGLMYLWIPEEKKAELFYHCLNYENSSVIDANNSATTNSSPAHPVEKQKLNYGNNFIKASDVKYISGIKLNPINTAAQAESDQKTASETDKQELAKLIDQEKDRKINSAYTNLKANYDSALTNAILIQKSDKVTVAEVKEAVWYLKTAITQLTTMSYPLGD</sequence>
<accession>A0ABX8WA55</accession>
<organism evidence="3 4">
    <name type="scientific">Lactobacillus panisapium</name>
    <dbReference type="NCBI Taxonomy" id="2012495"/>
    <lineage>
        <taxon>Bacteria</taxon>
        <taxon>Bacillati</taxon>
        <taxon>Bacillota</taxon>
        <taxon>Bacilli</taxon>
        <taxon>Lactobacillales</taxon>
        <taxon>Lactobacillaceae</taxon>
        <taxon>Lactobacillus</taxon>
    </lineage>
</organism>
<feature type="domain" description="S-layer protein C-terminal" evidence="2">
    <location>
        <begin position="103"/>
        <end position="128"/>
    </location>
</feature>
<dbReference type="Pfam" id="PF03217">
    <property type="entry name" value="SlpA"/>
    <property type="match status" value="3"/>
</dbReference>
<evidence type="ECO:0000259" key="2">
    <source>
        <dbReference type="Pfam" id="PF03217"/>
    </source>
</evidence>
<name>A0ABX8WA55_9LACO</name>
<feature type="domain" description="S-layer protein C-terminal" evidence="2">
    <location>
        <begin position="201"/>
        <end position="222"/>
    </location>
</feature>
<feature type="domain" description="S-layer protein C-terminal" evidence="2">
    <location>
        <begin position="136"/>
        <end position="176"/>
    </location>
</feature>
<evidence type="ECO:0000313" key="4">
    <source>
        <dbReference type="Proteomes" id="UP000826550"/>
    </source>
</evidence>
<keyword evidence="1" id="KW-0732">Signal</keyword>
<feature type="signal peptide" evidence="1">
    <location>
        <begin position="1"/>
        <end position="26"/>
    </location>
</feature>
<keyword evidence="4" id="KW-1185">Reference proteome</keyword>
<proteinExistence type="predicted"/>
<dbReference type="InterPro" id="IPR024968">
    <property type="entry name" value="SlpA_C_lactobacillus"/>
</dbReference>
<evidence type="ECO:0000313" key="3">
    <source>
        <dbReference type="EMBL" id="QYN52066.1"/>
    </source>
</evidence>